<reference evidence="2 3" key="2">
    <citation type="submission" date="2020-06" db="EMBL/GenBank/DDBJ databases">
        <title>Complete Genome Sequence of Clostridium muelleri sp. nov. P21T, an Acid-Alcohol Producing Acetogen Isolated from Old Hay.</title>
        <authorList>
            <person name="Duncan K.E."/>
            <person name="Tanner R.S."/>
        </authorList>
    </citation>
    <scope>NUCLEOTIDE SEQUENCE [LARGE SCALE GENOMIC DNA]</scope>
    <source>
        <strain evidence="2 3">P21</strain>
    </source>
</reference>
<feature type="transmembrane region" description="Helical" evidence="1">
    <location>
        <begin position="349"/>
        <end position="370"/>
    </location>
</feature>
<name>A0A7Y0HQ36_9CLOT</name>
<evidence type="ECO:0000313" key="3">
    <source>
        <dbReference type="Proteomes" id="UP000537131"/>
    </source>
</evidence>
<keyword evidence="1" id="KW-0812">Transmembrane</keyword>
<accession>A0A7Y0HQ36</accession>
<evidence type="ECO:0000256" key="1">
    <source>
        <dbReference type="SAM" id="Phobius"/>
    </source>
</evidence>
<dbReference type="Proteomes" id="UP000537131">
    <property type="component" value="Unassembled WGS sequence"/>
</dbReference>
<protein>
    <submittedName>
        <fullName evidence="2">Uncharacterized protein</fullName>
    </submittedName>
</protein>
<keyword evidence="1" id="KW-0472">Membrane</keyword>
<gene>
    <name evidence="2" type="ORF">HBE96_17070</name>
</gene>
<keyword evidence="1" id="KW-1133">Transmembrane helix</keyword>
<proteinExistence type="predicted"/>
<organism evidence="2 3">
    <name type="scientific">Clostridium muellerianum</name>
    <dbReference type="NCBI Taxonomy" id="2716538"/>
    <lineage>
        <taxon>Bacteria</taxon>
        <taxon>Bacillati</taxon>
        <taxon>Bacillota</taxon>
        <taxon>Clostridia</taxon>
        <taxon>Eubacteriales</taxon>
        <taxon>Clostridiaceae</taxon>
        <taxon>Clostridium</taxon>
    </lineage>
</organism>
<keyword evidence="3" id="KW-1185">Reference proteome</keyword>
<sequence length="371" mass="42519">MANNQSIEKLKTNIYNFIIENSGIIMKDFYNNFQGESKSLVNTALNELIETNKVVKMKAGRTVKLCVVAKSPNKYLKKLEKQVEAVTSSKIHDCENIELPNWYIGVSFKKSTSKNYSQAVALSRLGLNYEEKMEDTLIHHSSYTKDSRSFLIFMNLYNIIKDWNSCRIEINNKFLFQKSLDTLTECYCNKCKSSPKDSFCSGYNLKTANPFECHRLNINIGGTPWWKYGYYDAKCIWHIDKEDIRKTVNENSYNLNCCPDFSNPRCKIALNKIPDMINPNINKNWIKVNDSIEPKDEEFALLVSKNLEAASLLDISKFTGNKSSDINPNLDSNFSNFNTSNNSTNNINYNSGCGCLFLIIIVIVIFAYIFS</sequence>
<comment type="caution">
    <text evidence="2">The sequence shown here is derived from an EMBL/GenBank/DDBJ whole genome shotgun (WGS) entry which is preliminary data.</text>
</comment>
<evidence type="ECO:0000313" key="2">
    <source>
        <dbReference type="EMBL" id="NMM64337.1"/>
    </source>
</evidence>
<reference evidence="2 3" key="1">
    <citation type="submission" date="2020-04" db="EMBL/GenBank/DDBJ databases">
        <authorList>
            <person name="Doyle D.A."/>
        </authorList>
    </citation>
    <scope>NUCLEOTIDE SEQUENCE [LARGE SCALE GENOMIC DNA]</scope>
    <source>
        <strain evidence="2 3">P21</strain>
    </source>
</reference>
<dbReference type="EMBL" id="JABBNI010000036">
    <property type="protein sequence ID" value="NMM64337.1"/>
    <property type="molecule type" value="Genomic_DNA"/>
</dbReference>
<dbReference type="RefSeq" id="WP_169298922.1">
    <property type="nucleotide sequence ID" value="NZ_JABBNI010000036.1"/>
</dbReference>
<dbReference type="AlphaFoldDB" id="A0A7Y0HQ36"/>